<sequence>MKKQKNCLFLLLICIFFSAGAQELRLVKGRVTDSIPVQDSLGGSYALYIPQSFDAEKANPVIFVFDPEGRGRLAAQLFRGVSEEQSYVIAASNVNYKQDSLQQNVTQALRMIGSVVRAIPIDTDHIYTAGLDEGAQVAAALPIIYNDVDGVLAIGDVVLKPEFVVEKNKYFFNAVVSEQDFQKFQLESYVDFFEKRDFPAELSYYSGSPEEWPDPQVIANAAAGFTLNSMERGRRFGDAEVVDNIFQNELEYAERLRRKREYYPAFVKLEQMEEKYENYNFDDILKEKKRELRRTRAFRKQRREYRRVEEREELKQQDYIYFMENDLAIANFENIGWWAYQLDELRKLQEDGGLAEQKMAHRLEGFLKNYSSVKYEGIQKSSTSLDIKIFASLLRTVLDKQHPEAYLNIVKLAGNDGDYETALLYLEDLLKLGFDDMERLYDIPGILDLKLSPEYNELIHKYLGKSKYYQAEMD</sequence>
<feature type="chain" id="PRO_5045803986" description="Alpha/beta hydrolase" evidence="1">
    <location>
        <begin position="22"/>
        <end position="474"/>
    </location>
</feature>
<organism evidence="2 3">
    <name type="scientific">Autumnicola psychrophila</name>
    <dbReference type="NCBI Taxonomy" id="3075592"/>
    <lineage>
        <taxon>Bacteria</taxon>
        <taxon>Pseudomonadati</taxon>
        <taxon>Bacteroidota</taxon>
        <taxon>Flavobacteriia</taxon>
        <taxon>Flavobacteriales</taxon>
        <taxon>Flavobacteriaceae</taxon>
        <taxon>Autumnicola</taxon>
    </lineage>
</organism>
<comment type="caution">
    <text evidence="2">The sequence shown here is derived from an EMBL/GenBank/DDBJ whole genome shotgun (WGS) entry which is preliminary data.</text>
</comment>
<reference evidence="2 3" key="1">
    <citation type="submission" date="2023-09" db="EMBL/GenBank/DDBJ databases">
        <authorList>
            <person name="Rey-Velasco X."/>
        </authorList>
    </citation>
    <scope>NUCLEOTIDE SEQUENCE [LARGE SCALE GENOMIC DNA]</scope>
    <source>
        <strain evidence="2 3">F225</strain>
    </source>
</reference>
<keyword evidence="1" id="KW-0732">Signal</keyword>
<dbReference type="EMBL" id="JAVRHN010000007">
    <property type="protein sequence ID" value="MDT0686914.1"/>
    <property type="molecule type" value="Genomic_DNA"/>
</dbReference>
<proteinExistence type="predicted"/>
<dbReference type="SUPFAM" id="SSF53474">
    <property type="entry name" value="alpha/beta-Hydrolases"/>
    <property type="match status" value="1"/>
</dbReference>
<protein>
    <recommendedName>
        <fullName evidence="4">Alpha/beta hydrolase</fullName>
    </recommendedName>
</protein>
<keyword evidence="3" id="KW-1185">Reference proteome</keyword>
<dbReference type="RefSeq" id="WP_311500216.1">
    <property type="nucleotide sequence ID" value="NZ_JAVRHN010000007.1"/>
</dbReference>
<feature type="signal peptide" evidence="1">
    <location>
        <begin position="1"/>
        <end position="21"/>
    </location>
</feature>
<dbReference type="InterPro" id="IPR029058">
    <property type="entry name" value="AB_hydrolase_fold"/>
</dbReference>
<name>A0ABU3DT80_9FLAO</name>
<evidence type="ECO:0000256" key="1">
    <source>
        <dbReference type="SAM" id="SignalP"/>
    </source>
</evidence>
<dbReference type="Gene3D" id="3.40.50.1820">
    <property type="entry name" value="alpha/beta hydrolase"/>
    <property type="match status" value="1"/>
</dbReference>
<evidence type="ECO:0000313" key="2">
    <source>
        <dbReference type="EMBL" id="MDT0686914.1"/>
    </source>
</evidence>
<evidence type="ECO:0000313" key="3">
    <source>
        <dbReference type="Proteomes" id="UP001253848"/>
    </source>
</evidence>
<dbReference type="Proteomes" id="UP001253848">
    <property type="component" value="Unassembled WGS sequence"/>
</dbReference>
<gene>
    <name evidence="2" type="ORF">RM541_11090</name>
</gene>
<accession>A0ABU3DT80</accession>
<evidence type="ECO:0008006" key="4">
    <source>
        <dbReference type="Google" id="ProtNLM"/>
    </source>
</evidence>